<feature type="compositionally biased region" description="Low complexity" evidence="3">
    <location>
        <begin position="352"/>
        <end position="380"/>
    </location>
</feature>
<feature type="compositionally biased region" description="Low complexity" evidence="3">
    <location>
        <begin position="623"/>
        <end position="632"/>
    </location>
</feature>
<feature type="compositionally biased region" description="Low complexity" evidence="3">
    <location>
        <begin position="581"/>
        <end position="595"/>
    </location>
</feature>
<feature type="compositionally biased region" description="Acidic residues" evidence="3">
    <location>
        <begin position="458"/>
        <end position="473"/>
    </location>
</feature>
<keyword evidence="1" id="KW-0863">Zinc-finger</keyword>
<evidence type="ECO:0000313" key="5">
    <source>
        <dbReference type="EMBL" id="KAG2495271.1"/>
    </source>
</evidence>
<keyword evidence="6" id="KW-1185">Reference proteome</keyword>
<dbReference type="Gene3D" id="3.30.40.10">
    <property type="entry name" value="Zinc/RING finger domain, C3HC4 (zinc finger)"/>
    <property type="match status" value="1"/>
</dbReference>
<feature type="compositionally biased region" description="Acidic residues" evidence="3">
    <location>
        <begin position="502"/>
        <end position="516"/>
    </location>
</feature>
<feature type="coiled-coil region" evidence="2">
    <location>
        <begin position="122"/>
        <end position="223"/>
    </location>
</feature>
<evidence type="ECO:0000259" key="4">
    <source>
        <dbReference type="PROSITE" id="PS50089"/>
    </source>
</evidence>
<feature type="region of interest" description="Disordered" evidence="3">
    <location>
        <begin position="332"/>
        <end position="660"/>
    </location>
</feature>
<dbReference type="PANTHER" id="PTHR23041:SF78">
    <property type="entry name" value="E3 UBIQUITIN-PROTEIN LIGASE RNF4"/>
    <property type="match status" value="1"/>
</dbReference>
<dbReference type="InterPro" id="IPR047134">
    <property type="entry name" value="RNF4"/>
</dbReference>
<dbReference type="OrthoDB" id="547837at2759"/>
<dbReference type="Proteomes" id="UP000612055">
    <property type="component" value="Unassembled WGS sequence"/>
</dbReference>
<dbReference type="PANTHER" id="PTHR23041">
    <property type="entry name" value="RING FINGER DOMAIN-CONTAINING"/>
    <property type="match status" value="1"/>
</dbReference>
<keyword evidence="1" id="KW-0862">Zinc</keyword>
<keyword evidence="2" id="KW-0175">Coiled coil</keyword>
<evidence type="ECO:0000256" key="2">
    <source>
        <dbReference type="SAM" id="Coils"/>
    </source>
</evidence>
<dbReference type="EMBL" id="JAEHOE010000025">
    <property type="protein sequence ID" value="KAG2495271.1"/>
    <property type="molecule type" value="Genomic_DNA"/>
</dbReference>
<dbReference type="GO" id="GO:0008270">
    <property type="term" value="F:zinc ion binding"/>
    <property type="evidence" value="ECO:0007669"/>
    <property type="project" value="UniProtKB-KW"/>
</dbReference>
<evidence type="ECO:0000256" key="1">
    <source>
        <dbReference type="PROSITE-ProRule" id="PRU00175"/>
    </source>
</evidence>
<keyword evidence="1" id="KW-0479">Metal-binding</keyword>
<feature type="compositionally biased region" description="Gly residues" evidence="3">
    <location>
        <begin position="529"/>
        <end position="538"/>
    </location>
</feature>
<dbReference type="Pfam" id="PF13639">
    <property type="entry name" value="zf-RING_2"/>
    <property type="match status" value="1"/>
</dbReference>
<evidence type="ECO:0000313" key="6">
    <source>
        <dbReference type="Proteomes" id="UP000612055"/>
    </source>
</evidence>
<feature type="compositionally biased region" description="Low complexity" evidence="3">
    <location>
        <begin position="539"/>
        <end position="571"/>
    </location>
</feature>
<protein>
    <recommendedName>
        <fullName evidence="4">RING-type domain-containing protein</fullName>
    </recommendedName>
</protein>
<gene>
    <name evidence="5" type="ORF">HYH03_006544</name>
</gene>
<reference evidence="5" key="1">
    <citation type="journal article" date="2020" name="bioRxiv">
        <title>Comparative genomics of Chlamydomonas.</title>
        <authorList>
            <person name="Craig R.J."/>
            <person name="Hasan A.R."/>
            <person name="Ness R.W."/>
            <person name="Keightley P.D."/>
        </authorList>
    </citation>
    <scope>NUCLEOTIDE SEQUENCE</scope>
    <source>
        <strain evidence="5">CCAP 11/70</strain>
    </source>
</reference>
<dbReference type="AlphaFoldDB" id="A0A835Y3H1"/>
<dbReference type="SUPFAM" id="SSF57850">
    <property type="entry name" value="RING/U-box"/>
    <property type="match status" value="1"/>
</dbReference>
<accession>A0A835Y3H1</accession>
<sequence length="660" mass="68098">MNDGGDLLELQCPICYGEVTEGGFTSLICGHLFHEPCLDQALARKKECPVCRCPAKPTSTRARDGAAQLQCPCKTGKPIKLFHLQRSRGGGAAASLSPLLRGQRGGSQGAGAALDAAVAAALAAAEQRERSLREALSQERQQVASLEADLERQAAELQAAQEKAERRKVRLASAEREHVVALARAGDERARLETAEREQRDEAARLQRALHGVRRELDAAKTQLFEEGQTLMRLRRELAISRTQKGGSAAPQPQQLAELLGEHKEDWQLVYSLKVDELRRAHEEVAALQAERAKAATEAEARVAATRLEWEGKLRAVTQQRDNMRREVATLENKLGRVAQGRPASTPPPATPSGSRLAAAAAAKPGAGQAANGGLDSGPGRPRPDPSSLQSRPARAQQPAVDEGEDEEAGVEEEEEGEEDGGLEALLATMLSDGEGEEAGPSGQARRSGQGFGSRGAEEEEPTEAAEEADEGELGQTADAGAGVSGGTGSSGLGGGGGEGAAEQDDVELVLDDADELVPALPRSLGLFRGQGGPGPGRAGAPAMAGAAAGATASTSTGTAARSAPAARRPFGGSGPAPSFAGRAPAQPPAGRSGATLIGEGPDGRGGTTRFPLVSSFGHNALKGPPSKPTAKGSGGGGGRKHQAVAAAGRIDAFLRPKPR</sequence>
<dbReference type="SMART" id="SM00184">
    <property type="entry name" value="RING"/>
    <property type="match status" value="1"/>
</dbReference>
<feature type="compositionally biased region" description="Acidic residues" evidence="3">
    <location>
        <begin position="402"/>
        <end position="422"/>
    </location>
</feature>
<proteinExistence type="predicted"/>
<dbReference type="InterPro" id="IPR001841">
    <property type="entry name" value="Znf_RING"/>
</dbReference>
<feature type="domain" description="RING-type" evidence="4">
    <location>
        <begin position="12"/>
        <end position="52"/>
    </location>
</feature>
<feature type="compositionally biased region" description="Gly residues" evidence="3">
    <location>
        <begin position="483"/>
        <end position="500"/>
    </location>
</feature>
<dbReference type="InterPro" id="IPR013083">
    <property type="entry name" value="Znf_RING/FYVE/PHD"/>
</dbReference>
<evidence type="ECO:0000256" key="3">
    <source>
        <dbReference type="SAM" id="MobiDB-lite"/>
    </source>
</evidence>
<name>A0A835Y3H1_9CHLO</name>
<organism evidence="5 6">
    <name type="scientific">Edaphochlamys debaryana</name>
    <dbReference type="NCBI Taxonomy" id="47281"/>
    <lineage>
        <taxon>Eukaryota</taxon>
        <taxon>Viridiplantae</taxon>
        <taxon>Chlorophyta</taxon>
        <taxon>core chlorophytes</taxon>
        <taxon>Chlorophyceae</taxon>
        <taxon>CS clade</taxon>
        <taxon>Chlamydomonadales</taxon>
        <taxon>Chlamydomonadales incertae sedis</taxon>
        <taxon>Edaphochlamys</taxon>
    </lineage>
</organism>
<dbReference type="PROSITE" id="PS50089">
    <property type="entry name" value="ZF_RING_2"/>
    <property type="match status" value="1"/>
</dbReference>
<comment type="caution">
    <text evidence="5">The sequence shown here is derived from an EMBL/GenBank/DDBJ whole genome shotgun (WGS) entry which is preliminary data.</text>
</comment>